<dbReference type="GO" id="GO:0003677">
    <property type="term" value="F:DNA binding"/>
    <property type="evidence" value="ECO:0007669"/>
    <property type="project" value="UniProtKB-KW"/>
</dbReference>
<feature type="region of interest" description="Disordered" evidence="6">
    <location>
        <begin position="555"/>
        <end position="575"/>
    </location>
</feature>
<evidence type="ECO:0000313" key="7">
    <source>
        <dbReference type="EMBL" id="KAH7361818.1"/>
    </source>
</evidence>
<sequence length="645" mass="71697">MASVNKAVKFVESDPSGLPVKRKQVQQACESCRRRKKRCIHTESHDGDDGDVFRSPSLLNGREGTNGTKGPEVKPEHTRRFVCDTNPEGMFAEAIGSDAAGKHTSRFVCDTNPEGMFAEITRSDDARKPARNDEVGVWVPTSTLNQASSAAGLRPSIPFDNILIPYAKEHCLPCMPPEKEFRQLKKIYYRKIHPIYNLIPESLLEGADDDPAIIVLRQVISLASATDPAMINNLKLANKGADKLTFQEFSQALSGAIRTTLATSLISDRTINIRVLCMLSLYFQPSSIEESEVPAQFFAEAVHHSQTLGLHLLRTGDAALETLFCAVWAVDVINAASYGRPRLFHERDFAADLDQCISRQEPCFRLWLSVSRWLDQTISLYRPAASAQMGSGEFKPFIDLPVLEPMIVEANALEVPTFLIATLEVFYHAVIILSCRLPRPGAEGPDSTYASSIPPATANARRSLASERIASSVRREKLSPVPFVPYAVSLSLSVEYRKMRHSALPMFRLRAREAFRYNCELLKRSKDVFWSAKVTFGLGERMLREMERAATTIVREAPPTPLPSDPSPSEPTPDVATFTPGMDRPGYHHYTDGLQNLDAMDMNLDVFGYLDPSFDLTMAENALEGNLDLGMPLNWGDWEQFGQGP</sequence>
<keyword evidence="4" id="KW-0804">Transcription</keyword>
<dbReference type="EMBL" id="JAGPXD010000003">
    <property type="protein sequence ID" value="KAH7361818.1"/>
    <property type="molecule type" value="Genomic_DNA"/>
</dbReference>
<feature type="region of interest" description="Disordered" evidence="6">
    <location>
        <begin position="43"/>
        <end position="76"/>
    </location>
</feature>
<dbReference type="InterPro" id="IPR001138">
    <property type="entry name" value="Zn2Cys6_DnaBD"/>
</dbReference>
<dbReference type="CDD" id="cd12148">
    <property type="entry name" value="fungal_TF_MHR"/>
    <property type="match status" value="1"/>
</dbReference>
<evidence type="ECO:0008006" key="9">
    <source>
        <dbReference type="Google" id="ProtNLM"/>
    </source>
</evidence>
<dbReference type="OrthoDB" id="10031947at2759"/>
<name>A0A8K0TDF6_9PEZI</name>
<evidence type="ECO:0000256" key="6">
    <source>
        <dbReference type="SAM" id="MobiDB-lite"/>
    </source>
</evidence>
<feature type="compositionally biased region" description="Pro residues" evidence="6">
    <location>
        <begin position="558"/>
        <end position="571"/>
    </location>
</feature>
<evidence type="ECO:0000256" key="2">
    <source>
        <dbReference type="ARBA" id="ARBA00023015"/>
    </source>
</evidence>
<dbReference type="GO" id="GO:0000981">
    <property type="term" value="F:DNA-binding transcription factor activity, RNA polymerase II-specific"/>
    <property type="evidence" value="ECO:0007669"/>
    <property type="project" value="InterPro"/>
</dbReference>
<keyword evidence="5" id="KW-0539">Nucleus</keyword>
<keyword evidence="8" id="KW-1185">Reference proteome</keyword>
<evidence type="ECO:0000256" key="5">
    <source>
        <dbReference type="ARBA" id="ARBA00023242"/>
    </source>
</evidence>
<keyword evidence="1" id="KW-0862">Zinc</keyword>
<organism evidence="7 8">
    <name type="scientific">Plectosphaerella cucumerina</name>
    <dbReference type="NCBI Taxonomy" id="40658"/>
    <lineage>
        <taxon>Eukaryota</taxon>
        <taxon>Fungi</taxon>
        <taxon>Dikarya</taxon>
        <taxon>Ascomycota</taxon>
        <taxon>Pezizomycotina</taxon>
        <taxon>Sordariomycetes</taxon>
        <taxon>Hypocreomycetidae</taxon>
        <taxon>Glomerellales</taxon>
        <taxon>Plectosphaerellaceae</taxon>
        <taxon>Plectosphaerella</taxon>
    </lineage>
</organism>
<evidence type="ECO:0000256" key="1">
    <source>
        <dbReference type="ARBA" id="ARBA00022833"/>
    </source>
</evidence>
<dbReference type="Proteomes" id="UP000813385">
    <property type="component" value="Unassembled WGS sequence"/>
</dbReference>
<protein>
    <recommendedName>
        <fullName evidence="9">Transcription factor domain-containing protein</fullName>
    </recommendedName>
</protein>
<dbReference type="PANTHER" id="PTHR47171">
    <property type="entry name" value="FARA-RELATED"/>
    <property type="match status" value="1"/>
</dbReference>
<comment type="caution">
    <text evidence="7">The sequence shown here is derived from an EMBL/GenBank/DDBJ whole genome shotgun (WGS) entry which is preliminary data.</text>
</comment>
<dbReference type="AlphaFoldDB" id="A0A8K0TDF6"/>
<dbReference type="GO" id="GO:0008270">
    <property type="term" value="F:zinc ion binding"/>
    <property type="evidence" value="ECO:0007669"/>
    <property type="project" value="InterPro"/>
</dbReference>
<dbReference type="CDD" id="cd00067">
    <property type="entry name" value="GAL4"/>
    <property type="match status" value="1"/>
</dbReference>
<dbReference type="InterPro" id="IPR052073">
    <property type="entry name" value="Amide_Lactam_Regulators"/>
</dbReference>
<keyword evidence="3" id="KW-0238">DNA-binding</keyword>
<accession>A0A8K0TDF6</accession>
<gene>
    <name evidence="7" type="ORF">B0T11DRAFT_78154</name>
</gene>
<evidence type="ECO:0000256" key="4">
    <source>
        <dbReference type="ARBA" id="ARBA00023163"/>
    </source>
</evidence>
<evidence type="ECO:0000256" key="3">
    <source>
        <dbReference type="ARBA" id="ARBA00023125"/>
    </source>
</evidence>
<dbReference type="PANTHER" id="PTHR47171:SF6">
    <property type="entry name" value="SPECIFIC TRANSCRIPTION FACTOR, PUTATIVE (AFU_ORTHOLOGUE AFUA_2G06130)-RELATED"/>
    <property type="match status" value="1"/>
</dbReference>
<proteinExistence type="predicted"/>
<reference evidence="7" key="1">
    <citation type="journal article" date="2021" name="Nat. Commun.">
        <title>Genetic determinants of endophytism in the Arabidopsis root mycobiome.</title>
        <authorList>
            <person name="Mesny F."/>
            <person name="Miyauchi S."/>
            <person name="Thiergart T."/>
            <person name="Pickel B."/>
            <person name="Atanasova L."/>
            <person name="Karlsson M."/>
            <person name="Huettel B."/>
            <person name="Barry K.W."/>
            <person name="Haridas S."/>
            <person name="Chen C."/>
            <person name="Bauer D."/>
            <person name="Andreopoulos W."/>
            <person name="Pangilinan J."/>
            <person name="LaButti K."/>
            <person name="Riley R."/>
            <person name="Lipzen A."/>
            <person name="Clum A."/>
            <person name="Drula E."/>
            <person name="Henrissat B."/>
            <person name="Kohler A."/>
            <person name="Grigoriev I.V."/>
            <person name="Martin F.M."/>
            <person name="Hacquard S."/>
        </authorList>
    </citation>
    <scope>NUCLEOTIDE SEQUENCE</scope>
    <source>
        <strain evidence="7">MPI-CAGE-AT-0016</strain>
    </source>
</reference>
<keyword evidence="2" id="KW-0805">Transcription regulation</keyword>
<evidence type="ECO:0000313" key="8">
    <source>
        <dbReference type="Proteomes" id="UP000813385"/>
    </source>
</evidence>